<comment type="caution">
    <text evidence="2">The sequence shown here is derived from an EMBL/GenBank/DDBJ whole genome shotgun (WGS) entry which is preliminary data.</text>
</comment>
<accession>A0A835BPQ0</accession>
<proteinExistence type="predicted"/>
<organism evidence="2 3">
    <name type="scientific">Digitaria exilis</name>
    <dbReference type="NCBI Taxonomy" id="1010633"/>
    <lineage>
        <taxon>Eukaryota</taxon>
        <taxon>Viridiplantae</taxon>
        <taxon>Streptophyta</taxon>
        <taxon>Embryophyta</taxon>
        <taxon>Tracheophyta</taxon>
        <taxon>Spermatophyta</taxon>
        <taxon>Magnoliopsida</taxon>
        <taxon>Liliopsida</taxon>
        <taxon>Poales</taxon>
        <taxon>Poaceae</taxon>
        <taxon>PACMAD clade</taxon>
        <taxon>Panicoideae</taxon>
        <taxon>Panicodae</taxon>
        <taxon>Paniceae</taxon>
        <taxon>Anthephorinae</taxon>
        <taxon>Digitaria</taxon>
    </lineage>
</organism>
<reference evidence="2" key="1">
    <citation type="submission" date="2020-07" db="EMBL/GenBank/DDBJ databases">
        <title>Genome sequence and genetic diversity analysis of an under-domesticated orphan crop, white fonio (Digitaria exilis).</title>
        <authorList>
            <person name="Bennetzen J.L."/>
            <person name="Chen S."/>
            <person name="Ma X."/>
            <person name="Wang X."/>
            <person name="Yssel A.E.J."/>
            <person name="Chaluvadi S.R."/>
            <person name="Johnson M."/>
            <person name="Gangashetty P."/>
            <person name="Hamidou F."/>
            <person name="Sanogo M.D."/>
            <person name="Zwaenepoel A."/>
            <person name="Wallace J."/>
            <person name="Van De Peer Y."/>
            <person name="Van Deynze A."/>
        </authorList>
    </citation>
    <scope>NUCLEOTIDE SEQUENCE</scope>
    <source>
        <tissue evidence="2">Leaves</tissue>
    </source>
</reference>
<gene>
    <name evidence="2" type="ORF">HU200_031681</name>
</gene>
<dbReference type="AlphaFoldDB" id="A0A835BPQ0"/>
<feature type="compositionally biased region" description="Basic and acidic residues" evidence="1">
    <location>
        <begin position="23"/>
        <end position="47"/>
    </location>
</feature>
<name>A0A835BPQ0_9POAL</name>
<feature type="region of interest" description="Disordered" evidence="1">
    <location>
        <begin position="15"/>
        <end position="81"/>
    </location>
</feature>
<evidence type="ECO:0000256" key="1">
    <source>
        <dbReference type="SAM" id="MobiDB-lite"/>
    </source>
</evidence>
<sequence>MMPLLPTPPCVAVLLATSPPRPSRADADERWDARKNAIERYGSDKKSATSSSSTTSSSASRASQGEKWVSHASSAERWNRAQEGSLALGLLRDGRGWPPEQHR</sequence>
<evidence type="ECO:0000313" key="3">
    <source>
        <dbReference type="Proteomes" id="UP000636709"/>
    </source>
</evidence>
<keyword evidence="3" id="KW-1185">Reference proteome</keyword>
<evidence type="ECO:0000313" key="2">
    <source>
        <dbReference type="EMBL" id="KAF8704185.1"/>
    </source>
</evidence>
<dbReference type="Proteomes" id="UP000636709">
    <property type="component" value="Unassembled WGS sequence"/>
</dbReference>
<dbReference type="EMBL" id="JACEFO010001776">
    <property type="protein sequence ID" value="KAF8704185.1"/>
    <property type="molecule type" value="Genomic_DNA"/>
</dbReference>
<protein>
    <submittedName>
        <fullName evidence="2">Uncharacterized protein</fullName>
    </submittedName>
</protein>
<feature type="compositionally biased region" description="Low complexity" evidence="1">
    <location>
        <begin position="48"/>
        <end position="63"/>
    </location>
</feature>